<dbReference type="GO" id="GO:0005886">
    <property type="term" value="C:plasma membrane"/>
    <property type="evidence" value="ECO:0007669"/>
    <property type="project" value="UniProtKB-SubCell"/>
</dbReference>
<dbReference type="PANTHER" id="PTHR23513">
    <property type="entry name" value="INTEGRAL MEMBRANE EFFLUX PROTEIN-RELATED"/>
    <property type="match status" value="1"/>
</dbReference>
<evidence type="ECO:0000256" key="6">
    <source>
        <dbReference type="SAM" id="Phobius"/>
    </source>
</evidence>
<name>A0A7W7XBW7_9ACTN</name>
<feature type="transmembrane region" description="Helical" evidence="6">
    <location>
        <begin position="290"/>
        <end position="309"/>
    </location>
</feature>
<dbReference type="SUPFAM" id="SSF103473">
    <property type="entry name" value="MFS general substrate transporter"/>
    <property type="match status" value="1"/>
</dbReference>
<keyword evidence="2" id="KW-1003">Cell membrane</keyword>
<gene>
    <name evidence="7" type="ORF">GGE06_003370</name>
</gene>
<feature type="transmembrane region" description="Helical" evidence="6">
    <location>
        <begin position="88"/>
        <end position="107"/>
    </location>
</feature>
<keyword evidence="3 6" id="KW-0812">Transmembrane</keyword>
<dbReference type="InterPro" id="IPR011701">
    <property type="entry name" value="MFS"/>
</dbReference>
<evidence type="ECO:0000313" key="7">
    <source>
        <dbReference type="EMBL" id="MBB4982460.1"/>
    </source>
</evidence>
<organism evidence="7 8">
    <name type="scientific">Streptomyces nymphaeiformis</name>
    <dbReference type="NCBI Taxonomy" id="2663842"/>
    <lineage>
        <taxon>Bacteria</taxon>
        <taxon>Bacillati</taxon>
        <taxon>Actinomycetota</taxon>
        <taxon>Actinomycetes</taxon>
        <taxon>Kitasatosporales</taxon>
        <taxon>Streptomycetaceae</taxon>
        <taxon>Streptomyces</taxon>
    </lineage>
</organism>
<dbReference type="Gene3D" id="1.20.1250.20">
    <property type="entry name" value="MFS general substrate transporter like domains"/>
    <property type="match status" value="1"/>
</dbReference>
<feature type="transmembrane region" description="Helical" evidence="6">
    <location>
        <begin position="381"/>
        <end position="401"/>
    </location>
</feature>
<dbReference type="Pfam" id="PF07690">
    <property type="entry name" value="MFS_1"/>
    <property type="match status" value="1"/>
</dbReference>
<feature type="transmembrane region" description="Helical" evidence="6">
    <location>
        <begin position="54"/>
        <end position="76"/>
    </location>
</feature>
<reference evidence="7 8" key="1">
    <citation type="submission" date="2020-08" db="EMBL/GenBank/DDBJ databases">
        <title>Genomic Encyclopedia of Type Strains, Phase III (KMG-III): the genomes of soil and plant-associated and newly described type strains.</title>
        <authorList>
            <person name="Whitman W."/>
        </authorList>
    </citation>
    <scope>NUCLEOTIDE SEQUENCE [LARGE SCALE GENOMIC DNA]</scope>
    <source>
        <strain evidence="7 8">SFB5A</strain>
    </source>
</reference>
<feature type="transmembrane region" description="Helical" evidence="6">
    <location>
        <begin position="315"/>
        <end position="336"/>
    </location>
</feature>
<sequence>MSTPPSTATAVGHNLLRDRDFLLFAGGQGASALGDALSKTALPLLVLALTGSGLHMGVIAMLSALPMMLIGVPAGAWADRLDRRRMMLWSDVGRALLVGAVPLAAWLDLPVLPVLYAVAVPVGVLYAVFEAACLSCVPSLVGRERLGEANSLLSIGNALGYIAGPALAGVLVTGIGGAGTLAVDALTFAVSAVSLMLIRRPMQSAREQAPAPMRRQVLEGFRFIAGHRLLRAALLYWAAVTFFTSPVVICATYFIREDLGWSPGVLGSIIAVYAVGAIAGAVLASRMKAATVAVMCAGTVLGSVALLVLSGTASLPLALGVVFLAGGGESLSAIVYSTLRARLTPDELLGRVTTTAQVAAFSLKPLSVLAAGIALEATSGSVTLAVIAVSSIAISLVFAGYGRRLSAAPAPAAPTLVRPTPEEVTP</sequence>
<protein>
    <submittedName>
        <fullName evidence="7">Putative MFS family arabinose efflux permease</fullName>
    </submittedName>
</protein>
<comment type="subcellular location">
    <subcellularLocation>
        <location evidence="1">Cell membrane</location>
        <topology evidence="1">Multi-pass membrane protein</topology>
    </subcellularLocation>
</comment>
<dbReference type="RefSeq" id="WP_184931142.1">
    <property type="nucleotide sequence ID" value="NZ_JACHJY010000004.1"/>
</dbReference>
<dbReference type="CDD" id="cd06173">
    <property type="entry name" value="MFS_MefA_like"/>
    <property type="match status" value="1"/>
</dbReference>
<dbReference type="Proteomes" id="UP000582643">
    <property type="component" value="Unassembled WGS sequence"/>
</dbReference>
<feature type="transmembrane region" description="Helical" evidence="6">
    <location>
        <begin position="234"/>
        <end position="255"/>
    </location>
</feature>
<evidence type="ECO:0000256" key="4">
    <source>
        <dbReference type="ARBA" id="ARBA00022989"/>
    </source>
</evidence>
<evidence type="ECO:0000256" key="2">
    <source>
        <dbReference type="ARBA" id="ARBA00022475"/>
    </source>
</evidence>
<feature type="transmembrane region" description="Helical" evidence="6">
    <location>
        <begin position="348"/>
        <end position="375"/>
    </location>
</feature>
<keyword evidence="5 6" id="KW-0472">Membrane</keyword>
<keyword evidence="8" id="KW-1185">Reference proteome</keyword>
<feature type="transmembrane region" description="Helical" evidence="6">
    <location>
        <begin position="152"/>
        <end position="172"/>
    </location>
</feature>
<dbReference type="AlphaFoldDB" id="A0A7W7XBW7"/>
<comment type="caution">
    <text evidence="7">The sequence shown here is derived from an EMBL/GenBank/DDBJ whole genome shotgun (WGS) entry which is preliminary data.</text>
</comment>
<feature type="transmembrane region" description="Helical" evidence="6">
    <location>
        <begin position="113"/>
        <end position="140"/>
    </location>
</feature>
<accession>A0A7W7XBW7</accession>
<evidence type="ECO:0000256" key="1">
    <source>
        <dbReference type="ARBA" id="ARBA00004651"/>
    </source>
</evidence>
<dbReference type="PANTHER" id="PTHR23513:SF6">
    <property type="entry name" value="MAJOR FACILITATOR SUPERFAMILY ASSOCIATED DOMAIN-CONTAINING PROTEIN"/>
    <property type="match status" value="1"/>
</dbReference>
<feature type="transmembrane region" description="Helical" evidence="6">
    <location>
        <begin position="178"/>
        <end position="198"/>
    </location>
</feature>
<dbReference type="EMBL" id="JACHJY010000004">
    <property type="protein sequence ID" value="MBB4982460.1"/>
    <property type="molecule type" value="Genomic_DNA"/>
</dbReference>
<feature type="transmembrane region" description="Helical" evidence="6">
    <location>
        <begin position="261"/>
        <end position="283"/>
    </location>
</feature>
<evidence type="ECO:0000256" key="5">
    <source>
        <dbReference type="ARBA" id="ARBA00023136"/>
    </source>
</evidence>
<evidence type="ECO:0000256" key="3">
    <source>
        <dbReference type="ARBA" id="ARBA00022692"/>
    </source>
</evidence>
<dbReference type="InterPro" id="IPR036259">
    <property type="entry name" value="MFS_trans_sf"/>
</dbReference>
<evidence type="ECO:0000313" key="8">
    <source>
        <dbReference type="Proteomes" id="UP000582643"/>
    </source>
</evidence>
<proteinExistence type="predicted"/>
<keyword evidence="4 6" id="KW-1133">Transmembrane helix</keyword>
<dbReference type="GO" id="GO:0022857">
    <property type="term" value="F:transmembrane transporter activity"/>
    <property type="evidence" value="ECO:0007669"/>
    <property type="project" value="InterPro"/>
</dbReference>